<dbReference type="GO" id="GO:0005886">
    <property type="term" value="C:plasma membrane"/>
    <property type="evidence" value="ECO:0007669"/>
    <property type="project" value="UniProtKB-SubCell"/>
</dbReference>
<dbReference type="EMBL" id="JANRHA010000006">
    <property type="protein sequence ID" value="MDG3015045.1"/>
    <property type="molecule type" value="Genomic_DNA"/>
</dbReference>
<dbReference type="InterPro" id="IPR017871">
    <property type="entry name" value="ABC_transporter-like_CS"/>
</dbReference>
<dbReference type="GO" id="GO:0016887">
    <property type="term" value="F:ATP hydrolysis activity"/>
    <property type="evidence" value="ECO:0007669"/>
    <property type="project" value="InterPro"/>
</dbReference>
<sequence>MSVRADPPASEPPVADPPRRRGPVDPRLWRYSRAARGHLVLTVAASLVTAAAVIVSALMIGRVLGGVITDPARRTLGDWRFELIVLAAAIAVRTAATWVNARFGHRAALRVVAELKSEVLTAAATGDPRRLVADREHLVTVLTRGLDGLRPFLTGYLPALVLTMTVTPITLAVIFTQDLTSAWIVLATLPLIPVFMILIGLLTKGRAAAKLRAMSRLSAQLLDLIAGLPTLRALGRQQGPAARVRALGEAHRTTTMAALRLAFLSAMVLELLATLCVALVAVSIGLRLVFGDMSLQAGIIALILAPEVYLPLRTVGAQFHAAEDGVAAADDAFAIIEQRSAGVAAGTAAPPVRNVSIELENVSVRARSGHAPHRLTATAEPGRVTVLTGPNGAGKSTALEVLLGLIVPDSGRVTVGGVDLTGCDRKAWWSRVAWLPQHTALIPGTLAENLRLTTGIDPVPEADLAAAARTAGFDEVLAGLPDGWDSTVGTGGVGLSLGQRQRLGLVRVLVSDAPVLLLDEPTAHLDPAVEARVLAAIRERAAAGCTVLMVGHRPAVLAAADRVVRVAASEVADVRA</sequence>
<feature type="transmembrane region" description="Helical" evidence="8">
    <location>
        <begin position="261"/>
        <end position="289"/>
    </location>
</feature>
<dbReference type="InterPro" id="IPR014216">
    <property type="entry name" value="ABC_transptr_CydD"/>
</dbReference>
<evidence type="ECO:0000256" key="6">
    <source>
        <dbReference type="ARBA" id="ARBA00023136"/>
    </source>
</evidence>
<dbReference type="InterPro" id="IPR036640">
    <property type="entry name" value="ABC1_TM_sf"/>
</dbReference>
<keyword evidence="3" id="KW-0547">Nucleotide-binding</keyword>
<evidence type="ECO:0000256" key="5">
    <source>
        <dbReference type="ARBA" id="ARBA00022989"/>
    </source>
</evidence>
<feature type="region of interest" description="Disordered" evidence="7">
    <location>
        <begin position="1"/>
        <end position="22"/>
    </location>
</feature>
<dbReference type="CDD" id="cd03228">
    <property type="entry name" value="ABCC_MRP_Like"/>
    <property type="match status" value="1"/>
</dbReference>
<dbReference type="PANTHER" id="PTHR24221">
    <property type="entry name" value="ATP-BINDING CASSETTE SUB-FAMILY B"/>
    <property type="match status" value="1"/>
</dbReference>
<proteinExistence type="predicted"/>
<dbReference type="InterPro" id="IPR011527">
    <property type="entry name" value="ABC1_TM_dom"/>
</dbReference>
<dbReference type="InterPro" id="IPR003439">
    <property type="entry name" value="ABC_transporter-like_ATP-bd"/>
</dbReference>
<dbReference type="GO" id="GO:0140359">
    <property type="term" value="F:ABC-type transporter activity"/>
    <property type="evidence" value="ECO:0007669"/>
    <property type="project" value="InterPro"/>
</dbReference>
<feature type="domain" description="ABC transporter" evidence="9">
    <location>
        <begin position="357"/>
        <end position="576"/>
    </location>
</feature>
<dbReference type="InterPro" id="IPR003593">
    <property type="entry name" value="AAA+_ATPase"/>
</dbReference>
<dbReference type="AlphaFoldDB" id="A0A9X4LZ54"/>
<dbReference type="PROSITE" id="PS50893">
    <property type="entry name" value="ABC_TRANSPORTER_2"/>
    <property type="match status" value="1"/>
</dbReference>
<gene>
    <name evidence="11" type="primary">cydD</name>
    <name evidence="11" type="ORF">NVS88_10825</name>
</gene>
<evidence type="ECO:0000256" key="1">
    <source>
        <dbReference type="ARBA" id="ARBA00004651"/>
    </source>
</evidence>
<comment type="caution">
    <text evidence="11">The sequence shown here is derived from an EMBL/GenBank/DDBJ whole genome shotgun (WGS) entry which is preliminary data.</text>
</comment>
<evidence type="ECO:0000256" key="4">
    <source>
        <dbReference type="ARBA" id="ARBA00022840"/>
    </source>
</evidence>
<evidence type="ECO:0000256" key="8">
    <source>
        <dbReference type="SAM" id="Phobius"/>
    </source>
</evidence>
<feature type="transmembrane region" description="Helical" evidence="8">
    <location>
        <begin position="39"/>
        <end position="61"/>
    </location>
</feature>
<organism evidence="11 12">
    <name type="scientific">Speluncibacter jeojiensis</name>
    <dbReference type="NCBI Taxonomy" id="2710754"/>
    <lineage>
        <taxon>Bacteria</taxon>
        <taxon>Bacillati</taxon>
        <taxon>Actinomycetota</taxon>
        <taxon>Actinomycetes</taxon>
        <taxon>Mycobacteriales</taxon>
        <taxon>Speluncibacteraceae</taxon>
        <taxon>Speluncibacter</taxon>
    </lineage>
</organism>
<evidence type="ECO:0000256" key="3">
    <source>
        <dbReference type="ARBA" id="ARBA00022741"/>
    </source>
</evidence>
<feature type="domain" description="ABC transmembrane type-1" evidence="10">
    <location>
        <begin position="40"/>
        <end position="324"/>
    </location>
</feature>
<dbReference type="GO" id="GO:0005524">
    <property type="term" value="F:ATP binding"/>
    <property type="evidence" value="ECO:0007669"/>
    <property type="project" value="UniProtKB-KW"/>
</dbReference>
<dbReference type="SUPFAM" id="SSF52540">
    <property type="entry name" value="P-loop containing nucleoside triphosphate hydrolases"/>
    <property type="match status" value="1"/>
</dbReference>
<evidence type="ECO:0000313" key="12">
    <source>
        <dbReference type="Proteomes" id="UP001152755"/>
    </source>
</evidence>
<keyword evidence="12" id="KW-1185">Reference proteome</keyword>
<dbReference type="Gene3D" id="1.20.1560.10">
    <property type="entry name" value="ABC transporter type 1, transmembrane domain"/>
    <property type="match status" value="1"/>
</dbReference>
<dbReference type="InterPro" id="IPR027417">
    <property type="entry name" value="P-loop_NTPase"/>
</dbReference>
<feature type="transmembrane region" description="Helical" evidence="8">
    <location>
        <begin position="81"/>
        <end position="101"/>
    </location>
</feature>
<feature type="transmembrane region" description="Helical" evidence="8">
    <location>
        <begin position="181"/>
        <end position="202"/>
    </location>
</feature>
<evidence type="ECO:0000259" key="10">
    <source>
        <dbReference type="PROSITE" id="PS50929"/>
    </source>
</evidence>
<dbReference type="Pfam" id="PF00005">
    <property type="entry name" value="ABC_tran"/>
    <property type="match status" value="1"/>
</dbReference>
<keyword evidence="2 8" id="KW-0812">Transmembrane</keyword>
<dbReference type="Proteomes" id="UP001152755">
    <property type="component" value="Unassembled WGS sequence"/>
</dbReference>
<dbReference type="Pfam" id="PF00664">
    <property type="entry name" value="ABC_membrane"/>
    <property type="match status" value="1"/>
</dbReference>
<evidence type="ECO:0000313" key="11">
    <source>
        <dbReference type="EMBL" id="MDG3015045.1"/>
    </source>
</evidence>
<dbReference type="PROSITE" id="PS50929">
    <property type="entry name" value="ABC_TM1F"/>
    <property type="match status" value="1"/>
</dbReference>
<dbReference type="PANTHER" id="PTHR24221:SF590">
    <property type="entry name" value="COMPONENT LINKED WITH THE ASSEMBLY OF CYTOCHROME' TRANSPORT TRANSMEMBRANE ATP-BINDING PROTEIN ABC TRANSPORTER CYDD-RELATED"/>
    <property type="match status" value="1"/>
</dbReference>
<dbReference type="InterPro" id="IPR039421">
    <property type="entry name" value="Type_1_exporter"/>
</dbReference>
<dbReference type="SMART" id="SM00382">
    <property type="entry name" value="AAA"/>
    <property type="match status" value="1"/>
</dbReference>
<comment type="subcellular location">
    <subcellularLocation>
        <location evidence="1">Cell membrane</location>
        <topology evidence="1">Multi-pass membrane protein</topology>
    </subcellularLocation>
</comment>
<dbReference type="CDD" id="cd18584">
    <property type="entry name" value="ABC_6TM_AarD_CydD"/>
    <property type="match status" value="1"/>
</dbReference>
<dbReference type="Gene3D" id="3.40.50.300">
    <property type="entry name" value="P-loop containing nucleotide triphosphate hydrolases"/>
    <property type="match status" value="1"/>
</dbReference>
<keyword evidence="5 8" id="KW-1133">Transmembrane helix</keyword>
<dbReference type="GO" id="GO:0042883">
    <property type="term" value="P:cysteine transport"/>
    <property type="evidence" value="ECO:0007669"/>
    <property type="project" value="InterPro"/>
</dbReference>
<dbReference type="PROSITE" id="PS00211">
    <property type="entry name" value="ABC_TRANSPORTER_1"/>
    <property type="match status" value="1"/>
</dbReference>
<accession>A0A9X4LZ54</accession>
<dbReference type="NCBIfam" id="TIGR02857">
    <property type="entry name" value="CydD"/>
    <property type="match status" value="1"/>
</dbReference>
<dbReference type="SUPFAM" id="SSF90123">
    <property type="entry name" value="ABC transporter transmembrane region"/>
    <property type="match status" value="1"/>
</dbReference>
<keyword evidence="4" id="KW-0067">ATP-binding</keyword>
<feature type="transmembrane region" description="Helical" evidence="8">
    <location>
        <begin position="153"/>
        <end position="175"/>
    </location>
</feature>
<evidence type="ECO:0000256" key="7">
    <source>
        <dbReference type="SAM" id="MobiDB-lite"/>
    </source>
</evidence>
<evidence type="ECO:0000256" key="2">
    <source>
        <dbReference type="ARBA" id="ARBA00022692"/>
    </source>
</evidence>
<reference evidence="11" key="1">
    <citation type="submission" date="2022-08" db="EMBL/GenBank/DDBJ databases">
        <title>Genome analysis of Corynebacteriales strain.</title>
        <authorList>
            <person name="Lee S.D."/>
        </authorList>
    </citation>
    <scope>NUCLEOTIDE SEQUENCE</scope>
    <source>
        <strain evidence="11">D3-21</strain>
    </source>
</reference>
<evidence type="ECO:0000259" key="9">
    <source>
        <dbReference type="PROSITE" id="PS50893"/>
    </source>
</evidence>
<protein>
    <submittedName>
        <fullName evidence="11">Thiol reductant ABC exporter subunit CydD</fullName>
    </submittedName>
</protein>
<name>A0A9X4LZ54_9ACTN</name>
<keyword evidence="6 8" id="KW-0472">Membrane</keyword>